<dbReference type="InterPro" id="IPR049883">
    <property type="entry name" value="NOTCH1_EGF-like"/>
</dbReference>
<keyword evidence="6" id="KW-0732">Signal</keyword>
<keyword evidence="7" id="KW-0677">Repeat</keyword>
<protein>
    <recommendedName>
        <fullName evidence="12">EGF-like domain-containing protein</fullName>
    </recommendedName>
</protein>
<dbReference type="PROSITE" id="PS01186">
    <property type="entry name" value="EGF_2"/>
    <property type="match status" value="3"/>
</dbReference>
<feature type="domain" description="EGF-like" evidence="12">
    <location>
        <begin position="815"/>
        <end position="859"/>
    </location>
</feature>
<keyword evidence="4" id="KW-0272">Extracellular matrix</keyword>
<dbReference type="AlphaFoldDB" id="A0A7R9BMC7"/>
<evidence type="ECO:0000256" key="4">
    <source>
        <dbReference type="ARBA" id="ARBA00022530"/>
    </source>
</evidence>
<proteinExistence type="inferred from homology"/>
<dbReference type="InterPro" id="IPR055088">
    <property type="entry name" value="Fibulin_C"/>
</dbReference>
<evidence type="ECO:0000256" key="11">
    <source>
        <dbReference type="PROSITE-ProRule" id="PRU00076"/>
    </source>
</evidence>
<comment type="similarity">
    <text evidence="2">Belongs to the fibulin family.</text>
</comment>
<accession>A0A7R9BMC7</accession>
<dbReference type="FunFam" id="2.10.25.10:FF:000240">
    <property type="entry name" value="Vitamin K-dependent protein S"/>
    <property type="match status" value="2"/>
</dbReference>
<dbReference type="FunFam" id="2.10.25.10:FF:000038">
    <property type="entry name" value="Fibrillin 2"/>
    <property type="match status" value="2"/>
</dbReference>
<evidence type="ECO:0000256" key="9">
    <source>
        <dbReference type="ARBA" id="ARBA00023157"/>
    </source>
</evidence>
<keyword evidence="5 11" id="KW-0245">EGF-like domain</keyword>
<keyword evidence="9" id="KW-1015">Disulfide bond</keyword>
<dbReference type="InterPro" id="IPR052235">
    <property type="entry name" value="Nephronectin_domain"/>
</dbReference>
<comment type="caution">
    <text evidence="11">Lacks conserved residue(s) required for the propagation of feature annotation.</text>
</comment>
<organism evidence="13">
    <name type="scientific">Notodromas monacha</name>
    <dbReference type="NCBI Taxonomy" id="399045"/>
    <lineage>
        <taxon>Eukaryota</taxon>
        <taxon>Metazoa</taxon>
        <taxon>Ecdysozoa</taxon>
        <taxon>Arthropoda</taxon>
        <taxon>Crustacea</taxon>
        <taxon>Oligostraca</taxon>
        <taxon>Ostracoda</taxon>
        <taxon>Podocopa</taxon>
        <taxon>Podocopida</taxon>
        <taxon>Cypridocopina</taxon>
        <taxon>Cypridoidea</taxon>
        <taxon>Cyprididae</taxon>
        <taxon>Notodromas</taxon>
    </lineage>
</organism>
<dbReference type="PROSITE" id="PS00010">
    <property type="entry name" value="ASX_HYDROXYL"/>
    <property type="match status" value="4"/>
</dbReference>
<dbReference type="InterPro" id="IPR009030">
    <property type="entry name" value="Growth_fac_rcpt_cys_sf"/>
</dbReference>
<dbReference type="SUPFAM" id="SSF57184">
    <property type="entry name" value="Growth factor receptor domain"/>
    <property type="match status" value="3"/>
</dbReference>
<dbReference type="Pfam" id="PF12662">
    <property type="entry name" value="cEGF"/>
    <property type="match status" value="2"/>
</dbReference>
<dbReference type="InterPro" id="IPR026823">
    <property type="entry name" value="cEGF"/>
</dbReference>
<evidence type="ECO:0000313" key="13">
    <source>
        <dbReference type="EMBL" id="CAD7278013.1"/>
    </source>
</evidence>
<keyword evidence="14" id="KW-1185">Reference proteome</keyword>
<keyword evidence="10" id="KW-0325">Glycoprotein</keyword>
<evidence type="ECO:0000259" key="12">
    <source>
        <dbReference type="PROSITE" id="PS50026"/>
    </source>
</evidence>
<dbReference type="PROSITE" id="PS01187">
    <property type="entry name" value="EGF_CA"/>
    <property type="match status" value="3"/>
</dbReference>
<evidence type="ECO:0000256" key="2">
    <source>
        <dbReference type="ARBA" id="ARBA00006127"/>
    </source>
</evidence>
<sequence length="1038" mass="114416">MKKQLCAKNILADVNECDIQEDVCPQPNSACKNTVGSYVCETDALGFTESNNNVVESADDFYRVFKDKNAKSSKNLQASVIGSETRVICPMGYRFSLVKQDCAGEMQIFFLFMCNFPSFLLKLDFSANNNDDCHLSHEDVDECEEEIHTCGDASKCINTQGSFSCQGIGNSTCPAGFKWDPVNRNCKDVDECSEQLDNCKPVSETCKNTQGAYECELICPPGLRFNIISASCMDRCRFNLETRNIQSILTYPDLNYSLWIAKHVVQLFGFQNTKGKSTFKFKILPIIMDECVNTPGSYFCTPLASTVPTCGPGFAYNNVLKKCEDVNECGVGPGPCPGGVLHCVNTPGSYFCLPQSSSQLTKKTCPIGFQYSFSAKECIDFDECTNKSNICRNRLQTCINTIGSYVCDEKMLCGAGLEPNRDNTACVGNDDKMSICTQSTCQNGDCIVRQGKAVCLCHLGFQWDQKTVSCEDINECQQNEDMCLPSQRCDNTIGSFSCIRVTSCGTGYTLNSARNACEDDDECALGTAGCEALGPGFSCENTEGSFKCVRRRCSGVDEEMNEVTGRCDRISTPDCAVGFRKRASNPKDCEDINECLQYGICPMGKVCVNTPGSFRCEFLLKCGTGLRIDSSGTSCEDVNECEEGTDDCKAGEVCRNLPGTFACDCPSGFERTYGFAGATAASMKTSSSTAVTSECRDIDECQGYRGSQVCSRSSECENTIGSYRCNCKQGFKQGEDGRTCIGKLSCFTYIYTVFSFIFTNFQCRRNTCIDVTQNLDECTEVDNICQQKCVNFWGSYHCTCELGYKLNPDKRSCTDIDECEDYKAVGTSLCIGMCVNTPGSYKCSCPAGYKLSSDGRRCEDVNECHSNPCREDQICSNAPGSHRCHDIRCPPGYIRDTTRTNRCKLASTAPCARRDTECLKKPWSYSYNFLSLRANARIPLESDGADLFTMTGPRDGDISVHFSLDLESARAPPHVQAATRLHFRLKQNRRNEASVSLIRSLAGPQEIELQLRMDVVSDNSYGGAAVAKILIYISQFDY</sequence>
<dbReference type="InterPro" id="IPR000152">
    <property type="entry name" value="EGF-type_Asp/Asn_hydroxyl_site"/>
</dbReference>
<dbReference type="InterPro" id="IPR001881">
    <property type="entry name" value="EGF-like_Ca-bd_dom"/>
</dbReference>
<feature type="domain" description="EGF-like" evidence="12">
    <location>
        <begin position="697"/>
        <end position="741"/>
    </location>
</feature>
<evidence type="ECO:0000256" key="6">
    <source>
        <dbReference type="ARBA" id="ARBA00022729"/>
    </source>
</evidence>
<evidence type="ECO:0000256" key="10">
    <source>
        <dbReference type="ARBA" id="ARBA00023180"/>
    </source>
</evidence>
<dbReference type="Proteomes" id="UP000678499">
    <property type="component" value="Unassembled WGS sequence"/>
</dbReference>
<evidence type="ECO:0000256" key="1">
    <source>
        <dbReference type="ARBA" id="ARBA00004498"/>
    </source>
</evidence>
<dbReference type="CDD" id="cd00054">
    <property type="entry name" value="EGF_CA"/>
    <property type="match status" value="7"/>
</dbReference>
<evidence type="ECO:0000313" key="14">
    <source>
        <dbReference type="Proteomes" id="UP000678499"/>
    </source>
</evidence>
<feature type="domain" description="EGF-like" evidence="12">
    <location>
        <begin position="637"/>
        <end position="675"/>
    </location>
</feature>
<dbReference type="EMBL" id="OA883124">
    <property type="protein sequence ID" value="CAD7278013.1"/>
    <property type="molecule type" value="Genomic_DNA"/>
</dbReference>
<comment type="subcellular location">
    <subcellularLocation>
        <location evidence="1">Secreted</location>
        <location evidence="1">Extracellular space</location>
        <location evidence="1">Extracellular matrix</location>
    </subcellularLocation>
</comment>
<evidence type="ECO:0000256" key="7">
    <source>
        <dbReference type="ARBA" id="ARBA00022737"/>
    </source>
</evidence>
<gene>
    <name evidence="13" type="ORF">NMOB1V02_LOCUS5728</name>
</gene>
<dbReference type="PROSITE" id="PS50026">
    <property type="entry name" value="EGF_3"/>
    <property type="match status" value="4"/>
</dbReference>
<dbReference type="InterPro" id="IPR000742">
    <property type="entry name" value="EGF"/>
</dbReference>
<evidence type="ECO:0000256" key="3">
    <source>
        <dbReference type="ARBA" id="ARBA00022525"/>
    </source>
</evidence>
<dbReference type="PANTHER" id="PTHR24050">
    <property type="entry name" value="PA14 DOMAIN-CONTAINING PROTEIN"/>
    <property type="match status" value="1"/>
</dbReference>
<dbReference type="SUPFAM" id="SSF57196">
    <property type="entry name" value="EGF/Laminin"/>
    <property type="match status" value="5"/>
</dbReference>
<dbReference type="GO" id="GO:0005509">
    <property type="term" value="F:calcium ion binding"/>
    <property type="evidence" value="ECO:0007669"/>
    <property type="project" value="InterPro"/>
</dbReference>
<evidence type="ECO:0000256" key="5">
    <source>
        <dbReference type="ARBA" id="ARBA00022536"/>
    </source>
</evidence>
<keyword evidence="3" id="KW-0964">Secreted</keyword>
<dbReference type="InterPro" id="IPR018097">
    <property type="entry name" value="EGF_Ca-bd_CS"/>
</dbReference>
<evidence type="ECO:0000256" key="8">
    <source>
        <dbReference type="ARBA" id="ARBA00022837"/>
    </source>
</evidence>
<reference evidence="13" key="1">
    <citation type="submission" date="2020-11" db="EMBL/GenBank/DDBJ databases">
        <authorList>
            <person name="Tran Van P."/>
        </authorList>
    </citation>
    <scope>NUCLEOTIDE SEQUENCE</scope>
</reference>
<dbReference type="EMBL" id="CAJPEX010001087">
    <property type="protein sequence ID" value="CAG0918165.1"/>
    <property type="molecule type" value="Genomic_DNA"/>
</dbReference>
<name>A0A7R9BMC7_9CRUS</name>
<dbReference type="OrthoDB" id="10022113at2759"/>
<keyword evidence="8" id="KW-0106">Calcium</keyword>
<dbReference type="FunFam" id="2.10.25.10:FF:000005">
    <property type="entry name" value="Fibrillin 2"/>
    <property type="match status" value="1"/>
</dbReference>
<dbReference type="SMART" id="SM00179">
    <property type="entry name" value="EGF_CA"/>
    <property type="match status" value="14"/>
</dbReference>
<feature type="domain" description="EGF-like" evidence="12">
    <location>
        <begin position="774"/>
        <end position="814"/>
    </location>
</feature>
<dbReference type="Gene3D" id="2.10.25.10">
    <property type="entry name" value="Laminin"/>
    <property type="match status" value="15"/>
</dbReference>
<dbReference type="Pfam" id="PF07645">
    <property type="entry name" value="EGF_CA"/>
    <property type="match status" value="10"/>
</dbReference>
<dbReference type="SMART" id="SM00181">
    <property type="entry name" value="EGF"/>
    <property type="match status" value="11"/>
</dbReference>
<dbReference type="PANTHER" id="PTHR24050:SF26">
    <property type="entry name" value="FIBULIN-5"/>
    <property type="match status" value="1"/>
</dbReference>
<dbReference type="Pfam" id="PF22914">
    <property type="entry name" value="Fibulin_C"/>
    <property type="match status" value="1"/>
</dbReference>